<feature type="chain" id="PRO_5044986158" description="RxLR effector protein" evidence="5">
    <location>
        <begin position="21"/>
        <end position="133"/>
    </location>
</feature>
<evidence type="ECO:0000256" key="2">
    <source>
        <dbReference type="ARBA" id="ARBA00010400"/>
    </source>
</evidence>
<organism evidence="6">
    <name type="scientific">Phytophthora nicotianae</name>
    <name type="common">Potato buckeye rot agent</name>
    <name type="synonym">Phytophthora parasitica</name>
    <dbReference type="NCBI Taxonomy" id="4792"/>
    <lineage>
        <taxon>Eukaryota</taxon>
        <taxon>Sar</taxon>
        <taxon>Stramenopiles</taxon>
        <taxon>Oomycota</taxon>
        <taxon>Peronosporomycetes</taxon>
        <taxon>Peronosporales</taxon>
        <taxon>Peronosporaceae</taxon>
        <taxon>Phytophthora</taxon>
    </lineage>
</organism>
<gene>
    <name evidence="6" type="ORF">L917_21081</name>
</gene>
<dbReference type="AlphaFoldDB" id="W2K0S3"/>
<dbReference type="InterPro" id="IPR031825">
    <property type="entry name" value="RXLR"/>
</dbReference>
<reference evidence="6" key="1">
    <citation type="submission" date="2013-11" db="EMBL/GenBank/DDBJ databases">
        <title>The Genome Sequence of Phytophthora parasitica CHvinca01.</title>
        <authorList>
            <consortium name="The Broad Institute Genomics Platform"/>
            <person name="Russ C."/>
            <person name="Tyler B."/>
            <person name="Panabieres F."/>
            <person name="Shan W."/>
            <person name="Tripathy S."/>
            <person name="Grunwald N."/>
            <person name="Machado M."/>
            <person name="Johnson C.S."/>
            <person name="Arredondo F."/>
            <person name="Hong C."/>
            <person name="Coffey M."/>
            <person name="Young S.K."/>
            <person name="Zeng Q."/>
            <person name="Gargeya S."/>
            <person name="Fitzgerald M."/>
            <person name="Abouelleil A."/>
            <person name="Alvarado L."/>
            <person name="Chapman S.B."/>
            <person name="Gainer-Dewar J."/>
            <person name="Goldberg J."/>
            <person name="Griggs A."/>
            <person name="Gujja S."/>
            <person name="Hansen M."/>
            <person name="Howarth C."/>
            <person name="Imamovic A."/>
            <person name="Ireland A."/>
            <person name="Larimer J."/>
            <person name="McCowan C."/>
            <person name="Murphy C."/>
            <person name="Pearson M."/>
            <person name="Poon T.W."/>
            <person name="Priest M."/>
            <person name="Roberts A."/>
            <person name="Saif S."/>
            <person name="Shea T."/>
            <person name="Sykes S."/>
            <person name="Wortman J."/>
            <person name="Nusbaum C."/>
            <person name="Birren B."/>
        </authorList>
    </citation>
    <scope>NUCLEOTIDE SEQUENCE [LARGE SCALE GENOMIC DNA]</scope>
    <source>
        <strain evidence="6">CHvinca01</strain>
    </source>
</reference>
<sequence>MRLSSVFLIAAITLTTGSHGLPATTPNNQVQLLAISELDTVTSVRSLLSESDGGVTNKLRGADNTSKQDEERGILSSVKLKLLLNLGFKPQTANKYLSKAQAQHSTISGLTKWQPRNLARRLELSLERNNNVE</sequence>
<proteinExistence type="inferred from homology"/>
<keyword evidence="3 5" id="KW-0964">Secreted</keyword>
<evidence type="ECO:0000256" key="1">
    <source>
        <dbReference type="ARBA" id="ARBA00004613"/>
    </source>
</evidence>
<feature type="signal peptide" evidence="5">
    <location>
        <begin position="1"/>
        <end position="20"/>
    </location>
</feature>
<comment type="subcellular location">
    <subcellularLocation>
        <location evidence="1 5">Secreted</location>
    </subcellularLocation>
</comment>
<accession>W2K0S3</accession>
<dbReference type="EMBL" id="KI683373">
    <property type="protein sequence ID" value="ETL78050.1"/>
    <property type="molecule type" value="Genomic_DNA"/>
</dbReference>
<name>W2K0S3_PHYNI</name>
<comment type="similarity">
    <text evidence="2 5">Belongs to the RxLR effector family.</text>
</comment>
<comment type="domain">
    <text evidence="5">The RxLR-dEER motif acts to carry the protein into the host cell cytoplasm through binding to cell surface phosphatidylinositol-3-phosphate.</text>
</comment>
<evidence type="ECO:0000313" key="6">
    <source>
        <dbReference type="EMBL" id="ETL78050.1"/>
    </source>
</evidence>
<comment type="function">
    <text evidence="5">Effector that suppresses plant defense responses during pathogen infection.</text>
</comment>
<protein>
    <recommendedName>
        <fullName evidence="5">RxLR effector protein</fullName>
    </recommendedName>
</protein>
<evidence type="ECO:0000256" key="3">
    <source>
        <dbReference type="ARBA" id="ARBA00022525"/>
    </source>
</evidence>
<dbReference type="VEuPathDB" id="FungiDB:PPTG_18797"/>
<keyword evidence="4 5" id="KW-0732">Signal</keyword>
<evidence type="ECO:0000256" key="5">
    <source>
        <dbReference type="RuleBase" id="RU367124"/>
    </source>
</evidence>
<evidence type="ECO:0000256" key="4">
    <source>
        <dbReference type="ARBA" id="ARBA00022729"/>
    </source>
</evidence>
<dbReference type="OrthoDB" id="106317at2759"/>
<dbReference type="Pfam" id="PF16810">
    <property type="entry name" value="RXLR"/>
    <property type="match status" value="1"/>
</dbReference>
<dbReference type="Proteomes" id="UP000054423">
    <property type="component" value="Unassembled WGS sequence"/>
</dbReference>